<dbReference type="PANTHER" id="PTHR36842:SF1">
    <property type="entry name" value="PROTEIN TOLB"/>
    <property type="match status" value="1"/>
</dbReference>
<evidence type="ECO:0000313" key="3">
    <source>
        <dbReference type="EMBL" id="TMQ66330.1"/>
    </source>
</evidence>
<comment type="caution">
    <text evidence="3">The sequence shown here is derived from an EMBL/GenBank/DDBJ whole genome shotgun (WGS) entry which is preliminary data.</text>
</comment>
<evidence type="ECO:0000256" key="1">
    <source>
        <dbReference type="ARBA" id="ARBA00009820"/>
    </source>
</evidence>
<dbReference type="AlphaFoldDB" id="A0A538TRS9"/>
<dbReference type="InterPro" id="IPR011042">
    <property type="entry name" value="6-blade_b-propeller_TolB-like"/>
</dbReference>
<keyword evidence="2" id="KW-0732">Signal</keyword>
<dbReference type="Gene3D" id="2.120.10.30">
    <property type="entry name" value="TolB, C-terminal domain"/>
    <property type="match status" value="2"/>
</dbReference>
<sequence length="355" mass="38457">MMRSRFTTLFGLTLALGLAWASPSFATKFSPLLADPKFRETDPVPSPDGKWLAFQSNRSGSSQIWIMSTQGGQLRQLTAEPESSQVAGQPKIATRVMTPNWAPDGKSLLYISTRSGPYNVYSIPFEGGEAKRLSNAAGSQRFAVYSPDGAKICFGSSRLQPTSIYGFNLYVMDPKGEVEGPPARQLTFSGASPGHPVWSYDGKWIAFVAKDFDTTRTVNVGGGMQTKQSAMFSQFRIFKIAAGGGPAIKLTGLGVGDGSEDTWPSWSPNGKQIAFGRNAGGKQSLWIVDVTTKKAFMLTDDGNCMKPTFSYDGTAIYYTKLIDGKDEDIWVANDFTVAPPTRSKSTAHKSTVSKK</sequence>
<protein>
    <recommendedName>
        <fullName evidence="5">Dipeptidylpeptidase IV N-terminal domain-containing protein</fullName>
    </recommendedName>
</protein>
<proteinExistence type="inferred from homology"/>
<dbReference type="Pfam" id="PF07676">
    <property type="entry name" value="PD40"/>
    <property type="match status" value="4"/>
</dbReference>
<comment type="similarity">
    <text evidence="1">Belongs to the TolB family.</text>
</comment>
<feature type="chain" id="PRO_5021944634" description="Dipeptidylpeptidase IV N-terminal domain-containing protein" evidence="2">
    <location>
        <begin position="27"/>
        <end position="355"/>
    </location>
</feature>
<accession>A0A538TRS9</accession>
<dbReference type="SUPFAM" id="SSF82171">
    <property type="entry name" value="DPP6 N-terminal domain-like"/>
    <property type="match status" value="1"/>
</dbReference>
<evidence type="ECO:0000256" key="2">
    <source>
        <dbReference type="SAM" id="SignalP"/>
    </source>
</evidence>
<dbReference type="Proteomes" id="UP000317691">
    <property type="component" value="Unassembled WGS sequence"/>
</dbReference>
<feature type="signal peptide" evidence="2">
    <location>
        <begin position="1"/>
        <end position="26"/>
    </location>
</feature>
<dbReference type="PANTHER" id="PTHR36842">
    <property type="entry name" value="PROTEIN TOLB HOMOLOG"/>
    <property type="match status" value="1"/>
</dbReference>
<dbReference type="EMBL" id="VBOZ01000009">
    <property type="protein sequence ID" value="TMQ66330.1"/>
    <property type="molecule type" value="Genomic_DNA"/>
</dbReference>
<evidence type="ECO:0000313" key="4">
    <source>
        <dbReference type="Proteomes" id="UP000317691"/>
    </source>
</evidence>
<reference evidence="3 4" key="1">
    <citation type="journal article" date="2019" name="Nat. Microbiol.">
        <title>Mediterranean grassland soil C-N compound turnover is dependent on rainfall and depth, and is mediated by genomically divergent microorganisms.</title>
        <authorList>
            <person name="Diamond S."/>
            <person name="Andeer P.F."/>
            <person name="Li Z."/>
            <person name="Crits-Christoph A."/>
            <person name="Burstein D."/>
            <person name="Anantharaman K."/>
            <person name="Lane K.R."/>
            <person name="Thomas B.C."/>
            <person name="Pan C."/>
            <person name="Northen T.R."/>
            <person name="Banfield J.F."/>
        </authorList>
    </citation>
    <scope>NUCLEOTIDE SEQUENCE [LARGE SCALE GENOMIC DNA]</scope>
    <source>
        <strain evidence="3">WS_9</strain>
    </source>
</reference>
<organism evidence="3 4">
    <name type="scientific">Eiseniibacteriota bacterium</name>
    <dbReference type="NCBI Taxonomy" id="2212470"/>
    <lineage>
        <taxon>Bacteria</taxon>
        <taxon>Candidatus Eiseniibacteriota</taxon>
    </lineage>
</organism>
<name>A0A538TRS9_UNCEI</name>
<evidence type="ECO:0008006" key="5">
    <source>
        <dbReference type="Google" id="ProtNLM"/>
    </source>
</evidence>
<gene>
    <name evidence="3" type="ORF">E6K79_02970</name>
</gene>
<dbReference type="InterPro" id="IPR011659">
    <property type="entry name" value="WD40"/>
</dbReference>